<proteinExistence type="predicted"/>
<accession>A0A3E2NB96</accession>
<dbReference type="OrthoDB" id="1907044at2"/>
<name>A0A3E2NB96_9FIRM</name>
<sequence length="115" mass="13319">MAELQVKDIKNKEIVYGCAYNIDFDRHSWYGGQVVHNICKPVKGMVKKPEDSSSYGRFYLLKRDGSARQSGMVSTGSRCFARTYEECIEIYNQLIRDKMEKLRKIADDLEKELLA</sequence>
<organism evidence="1 2">
    <name type="scientific">Lacrimispora amygdalina</name>
    <dbReference type="NCBI Taxonomy" id="253257"/>
    <lineage>
        <taxon>Bacteria</taxon>
        <taxon>Bacillati</taxon>
        <taxon>Bacillota</taxon>
        <taxon>Clostridia</taxon>
        <taxon>Lachnospirales</taxon>
        <taxon>Lachnospiraceae</taxon>
        <taxon>Lacrimispora</taxon>
    </lineage>
</organism>
<gene>
    <name evidence="1" type="ORF">DS742_14340</name>
</gene>
<protein>
    <submittedName>
        <fullName evidence="1">Uncharacterized protein</fullName>
    </submittedName>
</protein>
<dbReference type="AlphaFoldDB" id="A0A3E2NB96"/>
<evidence type="ECO:0000313" key="2">
    <source>
        <dbReference type="Proteomes" id="UP000260680"/>
    </source>
</evidence>
<dbReference type="EMBL" id="QOHO01000043">
    <property type="protein sequence ID" value="RFZ78288.1"/>
    <property type="molecule type" value="Genomic_DNA"/>
</dbReference>
<comment type="caution">
    <text evidence="1">The sequence shown here is derived from an EMBL/GenBank/DDBJ whole genome shotgun (WGS) entry which is preliminary data.</text>
</comment>
<dbReference type="RefSeq" id="WP_117417661.1">
    <property type="nucleotide sequence ID" value="NZ_QOHO01000043.1"/>
</dbReference>
<evidence type="ECO:0000313" key="1">
    <source>
        <dbReference type="EMBL" id="RFZ78288.1"/>
    </source>
</evidence>
<dbReference type="Proteomes" id="UP000260680">
    <property type="component" value="Unassembled WGS sequence"/>
</dbReference>
<reference evidence="1 2" key="1">
    <citation type="submission" date="2018-07" db="EMBL/GenBank/DDBJ databases">
        <title>New species, Clostridium PI-S10-A1B.</title>
        <authorList>
            <person name="Krishna G."/>
            <person name="Summeta K."/>
            <person name="Shikha S."/>
            <person name="Prabhu P.B."/>
            <person name="Suresh K."/>
        </authorList>
    </citation>
    <scope>NUCLEOTIDE SEQUENCE [LARGE SCALE GENOMIC DNA]</scope>
    <source>
        <strain evidence="1 2">PI-S10-A1B</strain>
    </source>
</reference>